<dbReference type="PANTHER" id="PTHR32125:SF4">
    <property type="entry name" value="2-C-METHYL-D-ERYTHRITOL 4-PHOSPHATE CYTIDYLYLTRANSFERASE, CHLOROPLASTIC"/>
    <property type="match status" value="1"/>
</dbReference>
<dbReference type="InterPro" id="IPR029044">
    <property type="entry name" value="Nucleotide-diphossugar_trans"/>
</dbReference>
<proteinExistence type="predicted"/>
<evidence type="ECO:0000313" key="3">
    <source>
        <dbReference type="EMBL" id="VAW45021.1"/>
    </source>
</evidence>
<accession>A0A3B0VQ55</accession>
<dbReference type="Pfam" id="PF01128">
    <property type="entry name" value="IspD"/>
    <property type="match status" value="1"/>
</dbReference>
<dbReference type="InterPro" id="IPR050088">
    <property type="entry name" value="IspD/TarI_cytidylyltransf_bact"/>
</dbReference>
<dbReference type="GO" id="GO:0050518">
    <property type="term" value="F:2-C-methyl-D-erythritol 4-phosphate cytidylyltransferase activity"/>
    <property type="evidence" value="ECO:0007669"/>
    <property type="project" value="UniProtKB-EC"/>
</dbReference>
<dbReference type="PANTHER" id="PTHR32125">
    <property type="entry name" value="2-C-METHYL-D-ERYTHRITOL 4-PHOSPHATE CYTIDYLYLTRANSFERASE, CHLOROPLASTIC"/>
    <property type="match status" value="1"/>
</dbReference>
<feature type="non-terminal residue" evidence="3">
    <location>
        <position position="1"/>
    </location>
</feature>
<reference evidence="3" key="1">
    <citation type="submission" date="2018-06" db="EMBL/GenBank/DDBJ databases">
        <authorList>
            <person name="Zhirakovskaya E."/>
        </authorList>
    </citation>
    <scope>NUCLEOTIDE SEQUENCE</scope>
</reference>
<gene>
    <name evidence="3" type="ORF">MNBD_GAMMA02-1866</name>
</gene>
<sequence length="87" mass="9474">SKDRSTVDKTLDRSQMYAALTPQMFRCGDLLKALTVFEAGSITDESSALEAQGQQPIMVVGKSSNIKITTFEDLPIAVAILQQQGRL</sequence>
<organism evidence="3">
    <name type="scientific">hydrothermal vent metagenome</name>
    <dbReference type="NCBI Taxonomy" id="652676"/>
    <lineage>
        <taxon>unclassified sequences</taxon>
        <taxon>metagenomes</taxon>
        <taxon>ecological metagenomes</taxon>
    </lineage>
</organism>
<protein>
    <submittedName>
        <fullName evidence="3">2-C-methyl-D-erythritol 4-phosphate cytidylyltransferase</fullName>
        <ecNumber evidence="3">2.7.7.60</ecNumber>
    </submittedName>
</protein>
<evidence type="ECO:0000256" key="1">
    <source>
        <dbReference type="ARBA" id="ARBA00022679"/>
    </source>
</evidence>
<name>A0A3B0VQ55_9ZZZZ</name>
<dbReference type="InterPro" id="IPR034683">
    <property type="entry name" value="IspD/TarI"/>
</dbReference>
<dbReference type="AlphaFoldDB" id="A0A3B0VQ55"/>
<keyword evidence="1 3" id="KW-0808">Transferase</keyword>
<dbReference type="EMBL" id="UOFA01000152">
    <property type="protein sequence ID" value="VAW45021.1"/>
    <property type="molecule type" value="Genomic_DNA"/>
</dbReference>
<keyword evidence="2 3" id="KW-0548">Nucleotidyltransferase</keyword>
<evidence type="ECO:0000256" key="2">
    <source>
        <dbReference type="ARBA" id="ARBA00022695"/>
    </source>
</evidence>
<dbReference type="EC" id="2.7.7.60" evidence="3"/>
<dbReference type="SUPFAM" id="SSF53448">
    <property type="entry name" value="Nucleotide-diphospho-sugar transferases"/>
    <property type="match status" value="1"/>
</dbReference>
<dbReference type="Gene3D" id="3.90.550.10">
    <property type="entry name" value="Spore Coat Polysaccharide Biosynthesis Protein SpsA, Chain A"/>
    <property type="match status" value="1"/>
</dbReference>